<dbReference type="InterPro" id="IPR036890">
    <property type="entry name" value="HATPase_C_sf"/>
</dbReference>
<keyword evidence="3" id="KW-0597">Phosphoprotein</keyword>
<dbReference type="PRINTS" id="PR00344">
    <property type="entry name" value="BCTRLSENSOR"/>
</dbReference>
<dbReference type="InterPro" id="IPR003661">
    <property type="entry name" value="HisK_dim/P_dom"/>
</dbReference>
<name>A0AA49JIG8_9BACT</name>
<reference evidence="11" key="2">
    <citation type="journal article" date="2024" name="Antonie Van Leeuwenhoek">
        <title>Roseihalotalea indica gen. nov., sp. nov., a halophilic Bacteroidetes from mesopelagic Southwest Indian Ocean with higher carbohydrate metabolic potential.</title>
        <authorList>
            <person name="Chen B."/>
            <person name="Zhang M."/>
            <person name="Lin D."/>
            <person name="Ye J."/>
            <person name="Tang K."/>
        </authorList>
    </citation>
    <scope>NUCLEOTIDE SEQUENCE</scope>
    <source>
        <strain evidence="11">TK19036</strain>
    </source>
</reference>
<dbReference type="PANTHER" id="PTHR43304">
    <property type="entry name" value="PHYTOCHROME-LIKE PROTEIN CPH1"/>
    <property type="match status" value="1"/>
</dbReference>
<protein>
    <recommendedName>
        <fullName evidence="2">histidine kinase</fullName>
        <ecNumber evidence="2">2.7.13.3</ecNumber>
    </recommendedName>
</protein>
<evidence type="ECO:0000256" key="6">
    <source>
        <dbReference type="SAM" id="Coils"/>
    </source>
</evidence>
<dbReference type="EMBL" id="CP120682">
    <property type="protein sequence ID" value="WKN34992.1"/>
    <property type="molecule type" value="Genomic_DNA"/>
</dbReference>
<feature type="domain" description="Histidine kinase" evidence="8">
    <location>
        <begin position="464"/>
        <end position="676"/>
    </location>
</feature>
<dbReference type="InterPro" id="IPR004358">
    <property type="entry name" value="Sig_transdc_His_kin-like_C"/>
</dbReference>
<dbReference type="InterPro" id="IPR000700">
    <property type="entry name" value="PAS-assoc_C"/>
</dbReference>
<keyword evidence="5" id="KW-0418">Kinase</keyword>
<dbReference type="AlphaFoldDB" id="A0AA49JIG8"/>
<dbReference type="Pfam" id="PF08447">
    <property type="entry name" value="PAS_3"/>
    <property type="match status" value="1"/>
</dbReference>
<feature type="region of interest" description="Disordered" evidence="7">
    <location>
        <begin position="29"/>
        <end position="52"/>
    </location>
</feature>
<dbReference type="Pfam" id="PF13426">
    <property type="entry name" value="PAS_9"/>
    <property type="match status" value="1"/>
</dbReference>
<dbReference type="Pfam" id="PF02518">
    <property type="entry name" value="HATPase_c"/>
    <property type="match status" value="1"/>
</dbReference>
<dbReference type="PROSITE" id="PS50109">
    <property type="entry name" value="HIS_KIN"/>
    <property type="match status" value="1"/>
</dbReference>
<evidence type="ECO:0000256" key="2">
    <source>
        <dbReference type="ARBA" id="ARBA00012438"/>
    </source>
</evidence>
<evidence type="ECO:0000313" key="11">
    <source>
        <dbReference type="EMBL" id="WKN34992.1"/>
    </source>
</evidence>
<evidence type="ECO:0000256" key="7">
    <source>
        <dbReference type="SAM" id="MobiDB-lite"/>
    </source>
</evidence>
<dbReference type="CDD" id="cd00082">
    <property type="entry name" value="HisKA"/>
    <property type="match status" value="1"/>
</dbReference>
<reference evidence="11" key="1">
    <citation type="journal article" date="2023" name="Comput. Struct. Biotechnol. J.">
        <title>Discovery of a novel marine Bacteroidetes with a rich repertoire of carbohydrate-active enzymes.</title>
        <authorList>
            <person name="Chen B."/>
            <person name="Liu G."/>
            <person name="Chen Q."/>
            <person name="Wang H."/>
            <person name="Liu L."/>
            <person name="Tang K."/>
        </authorList>
    </citation>
    <scope>NUCLEOTIDE SEQUENCE</scope>
    <source>
        <strain evidence="11">TK19036</strain>
    </source>
</reference>
<comment type="catalytic activity">
    <reaction evidence="1">
        <text>ATP + protein L-histidine = ADP + protein N-phospho-L-histidine.</text>
        <dbReference type="EC" id="2.7.13.3"/>
    </reaction>
</comment>
<dbReference type="InterPro" id="IPR052162">
    <property type="entry name" value="Sensor_kinase/Photoreceptor"/>
</dbReference>
<dbReference type="InterPro" id="IPR035965">
    <property type="entry name" value="PAS-like_dom_sf"/>
</dbReference>
<dbReference type="Gene3D" id="3.30.450.20">
    <property type="entry name" value="PAS domain"/>
    <property type="match status" value="3"/>
</dbReference>
<dbReference type="GO" id="GO:0000155">
    <property type="term" value="F:phosphorelay sensor kinase activity"/>
    <property type="evidence" value="ECO:0007669"/>
    <property type="project" value="InterPro"/>
</dbReference>
<dbReference type="InterPro" id="IPR005467">
    <property type="entry name" value="His_kinase_dom"/>
</dbReference>
<evidence type="ECO:0000256" key="4">
    <source>
        <dbReference type="ARBA" id="ARBA00022679"/>
    </source>
</evidence>
<feature type="domain" description="PAS" evidence="9">
    <location>
        <begin position="57"/>
        <end position="129"/>
    </location>
</feature>
<dbReference type="Gene3D" id="1.10.287.130">
    <property type="match status" value="1"/>
</dbReference>
<evidence type="ECO:0000256" key="1">
    <source>
        <dbReference type="ARBA" id="ARBA00000085"/>
    </source>
</evidence>
<evidence type="ECO:0000259" key="8">
    <source>
        <dbReference type="PROSITE" id="PS50109"/>
    </source>
</evidence>
<dbReference type="SUPFAM" id="SSF55785">
    <property type="entry name" value="PYP-like sensor domain (PAS domain)"/>
    <property type="match status" value="3"/>
</dbReference>
<dbReference type="EC" id="2.7.13.3" evidence="2"/>
<feature type="domain" description="PAS" evidence="9">
    <location>
        <begin position="319"/>
        <end position="393"/>
    </location>
</feature>
<evidence type="ECO:0000259" key="10">
    <source>
        <dbReference type="PROSITE" id="PS50113"/>
    </source>
</evidence>
<feature type="coiled-coil region" evidence="6">
    <location>
        <begin position="299"/>
        <end position="329"/>
    </location>
</feature>
<dbReference type="InterPro" id="IPR003594">
    <property type="entry name" value="HATPase_dom"/>
</dbReference>
<proteinExistence type="predicted"/>
<evidence type="ECO:0000256" key="5">
    <source>
        <dbReference type="ARBA" id="ARBA00022777"/>
    </source>
</evidence>
<dbReference type="SMART" id="SM00388">
    <property type="entry name" value="HisKA"/>
    <property type="match status" value="1"/>
</dbReference>
<dbReference type="Pfam" id="PF00512">
    <property type="entry name" value="HisKA"/>
    <property type="match status" value="1"/>
</dbReference>
<gene>
    <name evidence="11" type="ORF">K4G66_21685</name>
</gene>
<accession>A0AA49JIG8</accession>
<dbReference type="SMART" id="SM00091">
    <property type="entry name" value="PAS"/>
    <property type="match status" value="3"/>
</dbReference>
<keyword evidence="4" id="KW-0808">Transferase</keyword>
<feature type="compositionally biased region" description="Polar residues" evidence="7">
    <location>
        <begin position="29"/>
        <end position="42"/>
    </location>
</feature>
<dbReference type="SUPFAM" id="SSF47384">
    <property type="entry name" value="Homodimeric domain of signal transducing histidine kinase"/>
    <property type="match status" value="1"/>
</dbReference>
<dbReference type="InterPro" id="IPR013655">
    <property type="entry name" value="PAS_fold_3"/>
</dbReference>
<feature type="domain" description="PAC" evidence="10">
    <location>
        <begin position="396"/>
        <end position="446"/>
    </location>
</feature>
<dbReference type="InterPro" id="IPR036097">
    <property type="entry name" value="HisK_dim/P_sf"/>
</dbReference>
<evidence type="ECO:0000259" key="9">
    <source>
        <dbReference type="PROSITE" id="PS50112"/>
    </source>
</evidence>
<evidence type="ECO:0000256" key="3">
    <source>
        <dbReference type="ARBA" id="ARBA00022553"/>
    </source>
</evidence>
<dbReference type="Gene3D" id="3.30.565.10">
    <property type="entry name" value="Histidine kinase-like ATPase, C-terminal domain"/>
    <property type="match status" value="1"/>
</dbReference>
<organism evidence="11">
    <name type="scientific">Roseihalotalea indica</name>
    <dbReference type="NCBI Taxonomy" id="2867963"/>
    <lineage>
        <taxon>Bacteria</taxon>
        <taxon>Pseudomonadati</taxon>
        <taxon>Bacteroidota</taxon>
        <taxon>Cytophagia</taxon>
        <taxon>Cytophagales</taxon>
        <taxon>Catalimonadaceae</taxon>
        <taxon>Roseihalotalea</taxon>
    </lineage>
</organism>
<dbReference type="PROSITE" id="PS50112">
    <property type="entry name" value="PAS"/>
    <property type="match status" value="2"/>
</dbReference>
<dbReference type="PROSITE" id="PS50113">
    <property type="entry name" value="PAC"/>
    <property type="match status" value="1"/>
</dbReference>
<dbReference type="PANTHER" id="PTHR43304:SF1">
    <property type="entry name" value="PAC DOMAIN-CONTAINING PROTEIN"/>
    <property type="match status" value="1"/>
</dbReference>
<sequence>MITRPHSKNELEKLSKKELIALLLSQSEGSSSITSHSLQNTDQPEKKPNTTLPPTDQIALYEQIAENFPNGTVAIIDRNGRYQFIAGKELDKIGKSPVDFIGKPIGVLPIHPETREKLYIAFSAALRGESGELEITFLSNTYLICVIPLASEHGEVTQVLSVLQNITDQKKALNEAQYQKSQLESLIENIDDAIWSIDAENRLMLGNSAFYMAIRRLYKTEIRPGQKLEEQVTQENFMRAFRDTANPQDFLTKWYQYQERALLGEKLTAEINYPFRFGDICIRTSFNPIFDANKQVIGITFYVHNITDLRKALQQAQEQEQQFKALASNIPGVVYIAAKKPACHCVYINDQVEKLTGYPTKDFLEGRMDIEQLVHPKDRKSVRQAYLEAKQKKSHYCFTYRLKHREGAYRWVEEHGTILDLKDSRIFQGVILDVTDKRKYEEKLEKQNQHLRKINAELDHFAYSVSHDLRAPLTSAMGLLSLLQLEESPQQQKEYATIINRNLQKLDAFIQDIILLSKNSRTDTEVNEINFEQLLSDILDSQKYGAEFELVHIYTQVTQQQSFYSDHRRMKIILNNLVSNALKYSFVRRDHPFARITITANEAEVCMQVQDNGIGIQEEHLPHIFDMFYRGTDRKSGSGLGLYLVKETLEKLDGRIEVESEYGEGTTFTVYVPTAPVLKPVPEA</sequence>
<dbReference type="CDD" id="cd00075">
    <property type="entry name" value="HATPase"/>
    <property type="match status" value="1"/>
</dbReference>
<dbReference type="SUPFAM" id="SSF55874">
    <property type="entry name" value="ATPase domain of HSP90 chaperone/DNA topoisomerase II/histidine kinase"/>
    <property type="match status" value="1"/>
</dbReference>
<dbReference type="InterPro" id="IPR000014">
    <property type="entry name" value="PAS"/>
</dbReference>
<keyword evidence="6" id="KW-0175">Coiled coil</keyword>
<dbReference type="NCBIfam" id="TIGR00229">
    <property type="entry name" value="sensory_box"/>
    <property type="match status" value="1"/>
</dbReference>
<dbReference type="CDD" id="cd00130">
    <property type="entry name" value="PAS"/>
    <property type="match status" value="2"/>
</dbReference>
<dbReference type="SMART" id="SM00387">
    <property type="entry name" value="HATPase_c"/>
    <property type="match status" value="1"/>
</dbReference>